<evidence type="ECO:0000313" key="2">
    <source>
        <dbReference type="EMBL" id="MRN54395.1"/>
    </source>
</evidence>
<protein>
    <recommendedName>
        <fullName evidence="4">ABC-2 transporter permease</fullName>
    </recommendedName>
</protein>
<name>A0A7X2H6M2_9BACL</name>
<feature type="transmembrane region" description="Helical" evidence="1">
    <location>
        <begin position="40"/>
        <end position="57"/>
    </location>
</feature>
<feature type="transmembrane region" description="Helical" evidence="1">
    <location>
        <begin position="12"/>
        <end position="34"/>
    </location>
</feature>
<dbReference type="InterPro" id="IPR025699">
    <property type="entry name" value="ABC2_memb-like"/>
</dbReference>
<keyword evidence="3" id="KW-1185">Reference proteome</keyword>
<gene>
    <name evidence="2" type="ORF">GJB61_15520</name>
</gene>
<evidence type="ECO:0000256" key="1">
    <source>
        <dbReference type="SAM" id="Phobius"/>
    </source>
</evidence>
<dbReference type="PANTHER" id="PTHR41309">
    <property type="entry name" value="MEMBRANE PROTEIN-RELATED"/>
    <property type="match status" value="1"/>
</dbReference>
<dbReference type="RefSeq" id="WP_154119495.1">
    <property type="nucleotide sequence ID" value="NZ_WJXB01000005.1"/>
</dbReference>
<keyword evidence="1" id="KW-0812">Transmembrane</keyword>
<dbReference type="Pfam" id="PF13346">
    <property type="entry name" value="ABC2_membrane_5"/>
    <property type="match status" value="1"/>
</dbReference>
<dbReference type="AlphaFoldDB" id="A0A7X2H6M2"/>
<comment type="caution">
    <text evidence="2">The sequence shown here is derived from an EMBL/GenBank/DDBJ whole genome shotgun (WGS) entry which is preliminary data.</text>
</comment>
<sequence>MHNLLYLLRKDFVLLKSFILFVLLYNLFMAAIQIDNYCMYAAFPSLLLLTCSCSYDTQHHNQRFVISLPLRRREIVRAKYLTLVPFATFGVACSVVLYIVLNILGHSIDPDYWRAVGLTLFLIPLFAAIYLPIHYWIGHKGSQVNIIFNVVIVLATINAGSSVQQSPLLTKMLHIQVQDHLQLIGLTGIVYLFILYGSYVTQLSQHEIGR</sequence>
<feature type="transmembrane region" description="Helical" evidence="1">
    <location>
        <begin position="181"/>
        <end position="200"/>
    </location>
</feature>
<keyword evidence="1" id="KW-0472">Membrane</keyword>
<feature type="transmembrane region" description="Helical" evidence="1">
    <location>
        <begin position="144"/>
        <end position="161"/>
    </location>
</feature>
<accession>A0A7X2H6M2</accession>
<feature type="transmembrane region" description="Helical" evidence="1">
    <location>
        <begin position="112"/>
        <end position="132"/>
    </location>
</feature>
<dbReference type="PANTHER" id="PTHR41309:SF2">
    <property type="entry name" value="MEMBRANE PROTEIN"/>
    <property type="match status" value="1"/>
</dbReference>
<feature type="transmembrane region" description="Helical" evidence="1">
    <location>
        <begin position="78"/>
        <end position="100"/>
    </location>
</feature>
<organism evidence="2 3">
    <name type="scientific">Paenibacillus monticola</name>
    <dbReference type="NCBI Taxonomy" id="2666075"/>
    <lineage>
        <taxon>Bacteria</taxon>
        <taxon>Bacillati</taxon>
        <taxon>Bacillota</taxon>
        <taxon>Bacilli</taxon>
        <taxon>Bacillales</taxon>
        <taxon>Paenibacillaceae</taxon>
        <taxon>Paenibacillus</taxon>
    </lineage>
</organism>
<evidence type="ECO:0008006" key="4">
    <source>
        <dbReference type="Google" id="ProtNLM"/>
    </source>
</evidence>
<keyword evidence="1" id="KW-1133">Transmembrane helix</keyword>
<dbReference type="EMBL" id="WJXB01000005">
    <property type="protein sequence ID" value="MRN54395.1"/>
    <property type="molecule type" value="Genomic_DNA"/>
</dbReference>
<proteinExistence type="predicted"/>
<evidence type="ECO:0000313" key="3">
    <source>
        <dbReference type="Proteomes" id="UP000463051"/>
    </source>
</evidence>
<reference evidence="2 3" key="1">
    <citation type="submission" date="2019-11" db="EMBL/GenBank/DDBJ databases">
        <title>Paenibacillus monticola sp. nov., a novel PGPR strain isolated from mountain sample in China.</title>
        <authorList>
            <person name="Zhao Q."/>
            <person name="Li H.-P."/>
            <person name="Zhang J.-L."/>
        </authorList>
    </citation>
    <scope>NUCLEOTIDE SEQUENCE [LARGE SCALE GENOMIC DNA]</scope>
    <source>
        <strain evidence="2 3">LC-T2</strain>
    </source>
</reference>
<dbReference type="Proteomes" id="UP000463051">
    <property type="component" value="Unassembled WGS sequence"/>
</dbReference>